<dbReference type="OrthoDB" id="7855496at2"/>
<reference evidence="2" key="1">
    <citation type="submission" date="2016-07" db="EMBL/GenBank/DDBJ databases">
        <title>Phaeobacter portensis sp. nov., a tropodithietic acid producing bacterium isolated from a German harbor.</title>
        <authorList>
            <person name="Freese H.M."/>
            <person name="Bunk B."/>
            <person name="Breider S."/>
            <person name="Brinkhoff T."/>
        </authorList>
    </citation>
    <scope>NUCLEOTIDE SEQUENCE [LARGE SCALE GENOMIC DNA]</scope>
    <source>
        <strain evidence="2">P97</strain>
    </source>
</reference>
<evidence type="ECO:0000313" key="2">
    <source>
        <dbReference type="Proteomes" id="UP000183859"/>
    </source>
</evidence>
<organism evidence="1 2">
    <name type="scientific">Phaeobacter porticola</name>
    <dbReference type="NCBI Taxonomy" id="1844006"/>
    <lineage>
        <taxon>Bacteria</taxon>
        <taxon>Pseudomonadati</taxon>
        <taxon>Pseudomonadota</taxon>
        <taxon>Alphaproteobacteria</taxon>
        <taxon>Rhodobacterales</taxon>
        <taxon>Roseobacteraceae</taxon>
        <taxon>Phaeobacter</taxon>
    </lineage>
</organism>
<keyword evidence="2" id="KW-1185">Reference proteome</keyword>
<evidence type="ECO:0000313" key="1">
    <source>
        <dbReference type="EMBL" id="APG48497.1"/>
    </source>
</evidence>
<accession>A0A1L3I8Q9</accession>
<dbReference type="Proteomes" id="UP000183859">
    <property type="component" value="Chromosome"/>
</dbReference>
<dbReference type="STRING" id="1844006.PhaeoP97_03128"/>
<proteinExistence type="predicted"/>
<dbReference type="KEGG" id="php:PhaeoP97_03128"/>
<sequence length="95" mass="11045">MSAPITCQIDWRGVTIRIVFRRRRWNSDFDHLEITAMNDAQIPITETGYRSHFLPDGNVEEHGGPEAYVLAWLDHKADSAAWKKREEASRQMSLF</sequence>
<gene>
    <name evidence="1" type="ORF">PhaeoP97_03128</name>
</gene>
<dbReference type="AlphaFoldDB" id="A0A1L3I8Q9"/>
<dbReference type="EMBL" id="CP016364">
    <property type="protein sequence ID" value="APG48497.1"/>
    <property type="molecule type" value="Genomic_DNA"/>
</dbReference>
<name>A0A1L3I8Q9_9RHOB</name>
<dbReference type="RefSeq" id="WP_072505825.1">
    <property type="nucleotide sequence ID" value="NZ_CP016364.1"/>
</dbReference>
<protein>
    <submittedName>
        <fullName evidence="1">Uncharacterized protein</fullName>
    </submittedName>
</protein>